<comment type="caution">
    <text evidence="2">The sequence shown here is derived from an EMBL/GenBank/DDBJ whole genome shotgun (WGS) entry which is preliminary data.</text>
</comment>
<dbReference type="AlphaFoldDB" id="A0A1F5NL42"/>
<dbReference type="InterPro" id="IPR001296">
    <property type="entry name" value="Glyco_trans_1"/>
</dbReference>
<sequence length="355" mass="40531">MKLLFITRKVDINDPMQGFIFSWLNKFASKLEKLYVICLETGAGNELLLEKNIEVYSMGKEKGKNRLREFFNYLMWLKKTVPQSDGIFVHMHPVYAIIAWPFAKLYRKKLTLWYTHKAVDLKLRVAHLLVDIVFTASKESFRIKSNKVKEIGHGIDVERLSPNSLFTMKKNGHRLVSFGRIAPVKKLEVLIEAMNILINKRKLDVTLDIFGNAALPADEKYRQSLKNKIVQYGFGKKVELLDAMPHTHLMQVLSSSYDIVINLSETGSIDKAVVEAASCGTIVITTNEAFKNQLPKISDKLFLERNDPEKLASRIAELVALPQDEKDRLGEALRNWVATSHNLENLVEKVIAAYK</sequence>
<feature type="domain" description="Glycosyl transferase family 1" evidence="1">
    <location>
        <begin position="171"/>
        <end position="335"/>
    </location>
</feature>
<accession>A0A1F5NL42</accession>
<protein>
    <recommendedName>
        <fullName evidence="1">Glycosyl transferase family 1 domain-containing protein</fullName>
    </recommendedName>
</protein>
<dbReference type="EMBL" id="MFEK01000014">
    <property type="protein sequence ID" value="OGE78110.1"/>
    <property type="molecule type" value="Genomic_DNA"/>
</dbReference>
<proteinExistence type="predicted"/>
<dbReference type="PANTHER" id="PTHR12526:SF638">
    <property type="entry name" value="SPORE COAT PROTEIN SA"/>
    <property type="match status" value="1"/>
</dbReference>
<dbReference type="PANTHER" id="PTHR12526">
    <property type="entry name" value="GLYCOSYLTRANSFERASE"/>
    <property type="match status" value="1"/>
</dbReference>
<name>A0A1F5NL42_9BACT</name>
<gene>
    <name evidence="2" type="ORF">A2751_03025</name>
</gene>
<evidence type="ECO:0000313" key="2">
    <source>
        <dbReference type="EMBL" id="OGE78110.1"/>
    </source>
</evidence>
<dbReference type="CDD" id="cd03801">
    <property type="entry name" value="GT4_PimA-like"/>
    <property type="match status" value="1"/>
</dbReference>
<dbReference type="SUPFAM" id="SSF53756">
    <property type="entry name" value="UDP-Glycosyltransferase/glycogen phosphorylase"/>
    <property type="match status" value="1"/>
</dbReference>
<evidence type="ECO:0000259" key="1">
    <source>
        <dbReference type="Pfam" id="PF00534"/>
    </source>
</evidence>
<dbReference type="Gene3D" id="3.40.50.2000">
    <property type="entry name" value="Glycogen Phosphorylase B"/>
    <property type="match status" value="2"/>
</dbReference>
<organism evidence="2 3">
    <name type="scientific">Candidatus Doudnabacteria bacterium RIFCSPHIGHO2_01_FULL_46_14</name>
    <dbReference type="NCBI Taxonomy" id="1817824"/>
    <lineage>
        <taxon>Bacteria</taxon>
        <taxon>Candidatus Doudnaibacteriota</taxon>
    </lineage>
</organism>
<evidence type="ECO:0000313" key="3">
    <source>
        <dbReference type="Proteomes" id="UP000176864"/>
    </source>
</evidence>
<dbReference type="STRING" id="1817824.A2751_03025"/>
<reference evidence="2 3" key="1">
    <citation type="journal article" date="2016" name="Nat. Commun.">
        <title>Thousands of microbial genomes shed light on interconnected biogeochemical processes in an aquifer system.</title>
        <authorList>
            <person name="Anantharaman K."/>
            <person name="Brown C.T."/>
            <person name="Hug L.A."/>
            <person name="Sharon I."/>
            <person name="Castelle C.J."/>
            <person name="Probst A.J."/>
            <person name="Thomas B.C."/>
            <person name="Singh A."/>
            <person name="Wilkins M.J."/>
            <person name="Karaoz U."/>
            <person name="Brodie E.L."/>
            <person name="Williams K.H."/>
            <person name="Hubbard S.S."/>
            <person name="Banfield J.F."/>
        </authorList>
    </citation>
    <scope>NUCLEOTIDE SEQUENCE [LARGE SCALE GENOMIC DNA]</scope>
</reference>
<dbReference type="Pfam" id="PF00534">
    <property type="entry name" value="Glycos_transf_1"/>
    <property type="match status" value="1"/>
</dbReference>
<dbReference type="GO" id="GO:0016757">
    <property type="term" value="F:glycosyltransferase activity"/>
    <property type="evidence" value="ECO:0007669"/>
    <property type="project" value="InterPro"/>
</dbReference>
<dbReference type="Proteomes" id="UP000176864">
    <property type="component" value="Unassembled WGS sequence"/>
</dbReference>